<dbReference type="GO" id="GO:0003677">
    <property type="term" value="F:DNA binding"/>
    <property type="evidence" value="ECO:0007669"/>
    <property type="project" value="UniProtKB-KW"/>
</dbReference>
<name>A0A1H3CVI5_9RHOB</name>
<keyword evidence="3" id="KW-0804">Transcription</keyword>
<dbReference type="SUPFAM" id="SSF48008">
    <property type="entry name" value="GntR ligand-binding domain-like"/>
    <property type="match status" value="1"/>
</dbReference>
<dbReference type="STRING" id="670155.SAMN04488001_3572"/>
<gene>
    <name evidence="5" type="ORF">SAMN04488001_3572</name>
</gene>
<dbReference type="InterPro" id="IPR000524">
    <property type="entry name" value="Tscrpt_reg_HTH_GntR"/>
</dbReference>
<keyword evidence="2" id="KW-0238">DNA-binding</keyword>
<dbReference type="CDD" id="cd07377">
    <property type="entry name" value="WHTH_GntR"/>
    <property type="match status" value="1"/>
</dbReference>
<dbReference type="Proteomes" id="UP000199441">
    <property type="component" value="Unassembled WGS sequence"/>
</dbReference>
<dbReference type="Gene3D" id="1.10.10.10">
    <property type="entry name" value="Winged helix-like DNA-binding domain superfamily/Winged helix DNA-binding domain"/>
    <property type="match status" value="1"/>
</dbReference>
<evidence type="ECO:0000256" key="1">
    <source>
        <dbReference type="ARBA" id="ARBA00023015"/>
    </source>
</evidence>
<dbReference type="Gene3D" id="1.20.120.530">
    <property type="entry name" value="GntR ligand-binding domain-like"/>
    <property type="match status" value="1"/>
</dbReference>
<dbReference type="SMART" id="SM00895">
    <property type="entry name" value="FCD"/>
    <property type="match status" value="1"/>
</dbReference>
<evidence type="ECO:0000313" key="5">
    <source>
        <dbReference type="EMBL" id="SDX58096.1"/>
    </source>
</evidence>
<dbReference type="EMBL" id="FNOI01000009">
    <property type="protein sequence ID" value="SDX58096.1"/>
    <property type="molecule type" value="Genomic_DNA"/>
</dbReference>
<dbReference type="InterPro" id="IPR036388">
    <property type="entry name" value="WH-like_DNA-bd_sf"/>
</dbReference>
<evidence type="ECO:0000256" key="3">
    <source>
        <dbReference type="ARBA" id="ARBA00023163"/>
    </source>
</evidence>
<dbReference type="RefSeq" id="WP_089948608.1">
    <property type="nucleotide sequence ID" value="NZ_FNOI01000009.1"/>
</dbReference>
<dbReference type="PANTHER" id="PTHR43537:SF5">
    <property type="entry name" value="UXU OPERON TRANSCRIPTIONAL REGULATOR"/>
    <property type="match status" value="1"/>
</dbReference>
<dbReference type="PROSITE" id="PS50949">
    <property type="entry name" value="HTH_GNTR"/>
    <property type="match status" value="1"/>
</dbReference>
<dbReference type="Pfam" id="PF07729">
    <property type="entry name" value="FCD"/>
    <property type="match status" value="1"/>
</dbReference>
<dbReference type="InterPro" id="IPR036390">
    <property type="entry name" value="WH_DNA-bd_sf"/>
</dbReference>
<keyword evidence="1" id="KW-0805">Transcription regulation</keyword>
<reference evidence="6" key="1">
    <citation type="submission" date="2016-10" db="EMBL/GenBank/DDBJ databases">
        <authorList>
            <person name="Varghese N."/>
            <person name="Submissions S."/>
        </authorList>
    </citation>
    <scope>NUCLEOTIDE SEQUENCE [LARGE SCALE GENOMIC DNA]</scope>
    <source>
        <strain evidence="6">DSM 26922</strain>
    </source>
</reference>
<keyword evidence="6" id="KW-1185">Reference proteome</keyword>
<feature type="domain" description="HTH gntR-type" evidence="4">
    <location>
        <begin position="7"/>
        <end position="75"/>
    </location>
</feature>
<accession>A0A1H3CVI5</accession>
<evidence type="ECO:0000313" key="6">
    <source>
        <dbReference type="Proteomes" id="UP000199441"/>
    </source>
</evidence>
<dbReference type="Pfam" id="PF00392">
    <property type="entry name" value="GntR"/>
    <property type="match status" value="1"/>
</dbReference>
<dbReference type="AlphaFoldDB" id="A0A1H3CVI5"/>
<dbReference type="InterPro" id="IPR008920">
    <property type="entry name" value="TF_FadR/GntR_C"/>
</dbReference>
<dbReference type="InterPro" id="IPR011711">
    <property type="entry name" value="GntR_C"/>
</dbReference>
<dbReference type="OrthoDB" id="284307at2"/>
<proteinExistence type="predicted"/>
<evidence type="ECO:0000259" key="4">
    <source>
        <dbReference type="PROSITE" id="PS50949"/>
    </source>
</evidence>
<dbReference type="SUPFAM" id="SSF46785">
    <property type="entry name" value="Winged helix' DNA-binding domain"/>
    <property type="match status" value="1"/>
</dbReference>
<sequence length="235" mass="26476">MPEPQRGLIEDDLAKQLLSAINDGDLIKDGRLPSERAMAERFSVTRARLRRALDLLQDDGAIFRRHGQGTFAAPPPATNVDSLRNLARQVTPRDVMEVRLEVEPALAALAAERADARDIKRLNQLVQATLNVDKMHDYEAADDLFHYKIAEAARNPLFLTVYESIRSLRKEASWTHQRRENYSRETLAILGQQHLTLANAITNKDSIAAAEAMELHLVTVSKALLRERVRKIALD</sequence>
<protein>
    <submittedName>
        <fullName evidence="5">Transcriptional regulator, GntR family</fullName>
    </submittedName>
</protein>
<dbReference type="PANTHER" id="PTHR43537">
    <property type="entry name" value="TRANSCRIPTIONAL REGULATOR, GNTR FAMILY"/>
    <property type="match status" value="1"/>
</dbReference>
<organism evidence="5 6">
    <name type="scientific">Litoreibacter albidus</name>
    <dbReference type="NCBI Taxonomy" id="670155"/>
    <lineage>
        <taxon>Bacteria</taxon>
        <taxon>Pseudomonadati</taxon>
        <taxon>Pseudomonadota</taxon>
        <taxon>Alphaproteobacteria</taxon>
        <taxon>Rhodobacterales</taxon>
        <taxon>Roseobacteraceae</taxon>
        <taxon>Litoreibacter</taxon>
    </lineage>
</organism>
<dbReference type="PRINTS" id="PR00035">
    <property type="entry name" value="HTHGNTR"/>
</dbReference>
<evidence type="ECO:0000256" key="2">
    <source>
        <dbReference type="ARBA" id="ARBA00023125"/>
    </source>
</evidence>
<dbReference type="SMART" id="SM00345">
    <property type="entry name" value="HTH_GNTR"/>
    <property type="match status" value="1"/>
</dbReference>
<dbReference type="GO" id="GO:0003700">
    <property type="term" value="F:DNA-binding transcription factor activity"/>
    <property type="evidence" value="ECO:0007669"/>
    <property type="project" value="InterPro"/>
</dbReference>